<dbReference type="InterPro" id="IPR009056">
    <property type="entry name" value="Cyt_c-like_dom"/>
</dbReference>
<keyword evidence="7" id="KW-0472">Membrane</keyword>
<feature type="transmembrane region" description="Helical" evidence="7">
    <location>
        <begin position="97"/>
        <end position="112"/>
    </location>
</feature>
<keyword evidence="5 6" id="KW-0408">Iron</keyword>
<dbReference type="Pfam" id="PF13442">
    <property type="entry name" value="Cytochrome_CBB3"/>
    <property type="match status" value="1"/>
</dbReference>
<evidence type="ECO:0000256" key="2">
    <source>
        <dbReference type="ARBA" id="ARBA00022617"/>
    </source>
</evidence>
<feature type="transmembrane region" description="Helical" evidence="7">
    <location>
        <begin position="71"/>
        <end position="90"/>
    </location>
</feature>
<keyword evidence="4" id="KW-0249">Electron transport</keyword>
<keyword evidence="7" id="KW-0812">Transmembrane</keyword>
<evidence type="ECO:0000313" key="10">
    <source>
        <dbReference type="Proteomes" id="UP001596161"/>
    </source>
</evidence>
<organism evidence="9 10">
    <name type="scientific">Adhaeribacter terreus</name>
    <dbReference type="NCBI Taxonomy" id="529703"/>
    <lineage>
        <taxon>Bacteria</taxon>
        <taxon>Pseudomonadati</taxon>
        <taxon>Bacteroidota</taxon>
        <taxon>Cytophagia</taxon>
        <taxon>Cytophagales</taxon>
        <taxon>Hymenobacteraceae</taxon>
        <taxon>Adhaeribacter</taxon>
    </lineage>
</organism>
<evidence type="ECO:0000256" key="7">
    <source>
        <dbReference type="SAM" id="Phobius"/>
    </source>
</evidence>
<dbReference type="PROSITE" id="PS51007">
    <property type="entry name" value="CYTC"/>
    <property type="match status" value="1"/>
</dbReference>
<keyword evidence="7" id="KW-1133">Transmembrane helix</keyword>
<keyword evidence="10" id="KW-1185">Reference proteome</keyword>
<keyword evidence="1" id="KW-0813">Transport</keyword>
<evidence type="ECO:0000256" key="6">
    <source>
        <dbReference type="PROSITE-ProRule" id="PRU00433"/>
    </source>
</evidence>
<dbReference type="InterPro" id="IPR036909">
    <property type="entry name" value="Cyt_c-like_dom_sf"/>
</dbReference>
<dbReference type="RefSeq" id="WP_378017531.1">
    <property type="nucleotide sequence ID" value="NZ_JBHSKT010000006.1"/>
</dbReference>
<feature type="transmembrane region" description="Helical" evidence="7">
    <location>
        <begin position="45"/>
        <end position="65"/>
    </location>
</feature>
<comment type="caution">
    <text evidence="9">The sequence shown here is derived from an EMBL/GenBank/DDBJ whole genome shotgun (WGS) entry which is preliminary data.</text>
</comment>
<feature type="transmembrane region" description="Helical" evidence="7">
    <location>
        <begin position="12"/>
        <end position="33"/>
    </location>
</feature>
<feature type="domain" description="Cytochrome c" evidence="8">
    <location>
        <begin position="158"/>
        <end position="233"/>
    </location>
</feature>
<dbReference type="PRINTS" id="PR00605">
    <property type="entry name" value="CYTCHROMECIC"/>
</dbReference>
<dbReference type="SUPFAM" id="SSF46626">
    <property type="entry name" value="Cytochrome c"/>
    <property type="match status" value="1"/>
</dbReference>
<dbReference type="EMBL" id="JBHSKT010000006">
    <property type="protein sequence ID" value="MFC5271164.1"/>
    <property type="molecule type" value="Genomic_DNA"/>
</dbReference>
<evidence type="ECO:0000256" key="3">
    <source>
        <dbReference type="ARBA" id="ARBA00022723"/>
    </source>
</evidence>
<dbReference type="Proteomes" id="UP001596161">
    <property type="component" value="Unassembled WGS sequence"/>
</dbReference>
<dbReference type="InterPro" id="IPR008168">
    <property type="entry name" value="Cyt_C_IC"/>
</dbReference>
<gene>
    <name evidence="9" type="ORF">ACFPIB_11120</name>
</gene>
<keyword evidence="3 6" id="KW-0479">Metal-binding</keyword>
<reference evidence="10" key="1">
    <citation type="journal article" date="2019" name="Int. J. Syst. Evol. Microbiol.">
        <title>The Global Catalogue of Microorganisms (GCM) 10K type strain sequencing project: providing services to taxonomists for standard genome sequencing and annotation.</title>
        <authorList>
            <consortium name="The Broad Institute Genomics Platform"/>
            <consortium name="The Broad Institute Genome Sequencing Center for Infectious Disease"/>
            <person name="Wu L."/>
            <person name="Ma J."/>
        </authorList>
    </citation>
    <scope>NUCLEOTIDE SEQUENCE [LARGE SCALE GENOMIC DNA]</scope>
    <source>
        <strain evidence="10">KACC 12602</strain>
    </source>
</reference>
<accession>A0ABW0EA17</accession>
<evidence type="ECO:0000313" key="9">
    <source>
        <dbReference type="EMBL" id="MFC5271164.1"/>
    </source>
</evidence>
<evidence type="ECO:0000256" key="4">
    <source>
        <dbReference type="ARBA" id="ARBA00022982"/>
    </source>
</evidence>
<protein>
    <submittedName>
        <fullName evidence="9">SirB2 family protein</fullName>
    </submittedName>
</protein>
<dbReference type="Gene3D" id="1.10.760.10">
    <property type="entry name" value="Cytochrome c-like domain"/>
    <property type="match status" value="1"/>
</dbReference>
<proteinExistence type="predicted"/>
<name>A0ABW0EA17_9BACT</name>
<dbReference type="InterPro" id="IPR007360">
    <property type="entry name" value="SirB"/>
</dbReference>
<evidence type="ECO:0000256" key="1">
    <source>
        <dbReference type="ARBA" id="ARBA00022448"/>
    </source>
</evidence>
<keyword evidence="2 6" id="KW-0349">Heme</keyword>
<dbReference type="Pfam" id="PF04247">
    <property type="entry name" value="SirB"/>
    <property type="match status" value="1"/>
</dbReference>
<sequence>MPITAFMHSHVLVVVLFLILFIIKAFMLFTNKIQALENLKRKTKVLDMIFGTLILVTGGYLMFQYNGIPTWLITKVVLVLVAIPLAIIGLKKLNKPLVALALIIFLYVYGVAESKSLNMKKPTPAAMTETPEATVTEENGMISEEKTAPAITAEMSETALANAKQIYVQQCESCHGFDGKKGLNNATDLSGSTLSLAERRDVILNGRGLMPAFKGQITEQEAEEIGAFTQMLAQ</sequence>
<evidence type="ECO:0000256" key="5">
    <source>
        <dbReference type="ARBA" id="ARBA00023004"/>
    </source>
</evidence>
<evidence type="ECO:0000259" key="8">
    <source>
        <dbReference type="PROSITE" id="PS51007"/>
    </source>
</evidence>